<accession>A0A8B6XDK6</accession>
<dbReference type="GO" id="GO:0003723">
    <property type="term" value="F:RNA binding"/>
    <property type="evidence" value="ECO:0007669"/>
    <property type="project" value="InterPro"/>
</dbReference>
<sequence>MFQLRAPLASWGEPAVGEYRGTAEHPSQSALVGLLGAALGIDRADEAGHAALRDGFAFAVAVLGEPGAHRGAARAGGSLLRDYHTAQVPPRAALKGWPHRSRRDELAIPKRDLTTILSTRDYRQNASWLVAVQAFAGARWPLAGLAEALRRPRFVLCLGRRSCPPSAPLWPQVIDAASALSAFEDYRARQVAAIAAADAARAADERRSRGLPADAASARRQWRHAAPADDALGPVARLAWADGAEPGIDPAVTSVVTTVRKDRVIRRQGWLFGDRAEHVAILDPES</sequence>
<dbReference type="Proteomes" id="UP000675920">
    <property type="component" value="Unplaced"/>
</dbReference>
<evidence type="ECO:0000256" key="1">
    <source>
        <dbReference type="ARBA" id="ARBA00023118"/>
    </source>
</evidence>
<evidence type="ECO:0000313" key="3">
    <source>
        <dbReference type="RefSeq" id="WP_211238127.1"/>
    </source>
</evidence>
<name>A0A8B6XDK6_9BURK</name>
<dbReference type="AlphaFoldDB" id="A0A8B6XDK6"/>
<keyword evidence="1" id="KW-0051">Antiviral defense</keyword>
<keyword evidence="2" id="KW-1185">Reference proteome</keyword>
<dbReference type="NCBIfam" id="TIGR01868">
    <property type="entry name" value="casD_Cas5e"/>
    <property type="match status" value="1"/>
</dbReference>
<dbReference type="RefSeq" id="WP_211238127.1">
    <property type="nucleotide sequence ID" value="NZ_KI519499.1"/>
</dbReference>
<organism evidence="2 3">
    <name type="scientific">Derxia gummosa DSM 723</name>
    <dbReference type="NCBI Taxonomy" id="1121388"/>
    <lineage>
        <taxon>Bacteria</taxon>
        <taxon>Pseudomonadati</taxon>
        <taxon>Pseudomonadota</taxon>
        <taxon>Betaproteobacteria</taxon>
        <taxon>Burkholderiales</taxon>
        <taxon>Alcaligenaceae</taxon>
        <taxon>Derxia</taxon>
    </lineage>
</organism>
<reference evidence="3" key="1">
    <citation type="submission" date="2025-08" db="UniProtKB">
        <authorList>
            <consortium name="RefSeq"/>
        </authorList>
    </citation>
    <scope>IDENTIFICATION</scope>
</reference>
<proteinExistence type="predicted"/>
<protein>
    <submittedName>
        <fullName evidence="3">Type I-E CRISPR-associated protein Cas5/CasD</fullName>
    </submittedName>
</protein>
<dbReference type="InterPro" id="IPR021124">
    <property type="entry name" value="CRISPR-assoc_prot_Cas5"/>
</dbReference>
<dbReference type="NCBIfam" id="TIGR02593">
    <property type="entry name" value="CRISPR_cas5"/>
    <property type="match status" value="1"/>
</dbReference>
<dbReference type="GO" id="GO:0051607">
    <property type="term" value="P:defense response to virus"/>
    <property type="evidence" value="ECO:0007669"/>
    <property type="project" value="UniProtKB-KW"/>
</dbReference>
<dbReference type="InterPro" id="IPR013422">
    <property type="entry name" value="CRISPR-assoc_prot_Cas5_N"/>
</dbReference>
<evidence type="ECO:0000313" key="2">
    <source>
        <dbReference type="Proteomes" id="UP000675920"/>
    </source>
</evidence>
<dbReference type="GO" id="GO:0043571">
    <property type="term" value="P:maintenance of CRISPR repeat elements"/>
    <property type="evidence" value="ECO:0007669"/>
    <property type="project" value="InterPro"/>
</dbReference>
<gene>
    <name evidence="3" type="primary">cas5e</name>
</gene>
<dbReference type="Pfam" id="PF09704">
    <property type="entry name" value="Cas_Cas5d"/>
    <property type="match status" value="1"/>
</dbReference>
<dbReference type="InterPro" id="IPR010147">
    <property type="entry name" value="CRISPR-assoc_prot_CasD"/>
</dbReference>
<dbReference type="Gene3D" id="3.30.70.2660">
    <property type="match status" value="1"/>
</dbReference>
<dbReference type="CDD" id="cd09756">
    <property type="entry name" value="Cas5_I-E"/>
    <property type="match status" value="1"/>
</dbReference>